<protein>
    <recommendedName>
        <fullName evidence="2">Fumarylacetoacetase-like C-terminal domain-containing protein</fullName>
    </recommendedName>
</protein>
<dbReference type="SUPFAM" id="SSF56529">
    <property type="entry name" value="FAH"/>
    <property type="match status" value="1"/>
</dbReference>
<evidence type="ECO:0000259" key="2">
    <source>
        <dbReference type="Pfam" id="PF01557"/>
    </source>
</evidence>
<proteinExistence type="predicted"/>
<dbReference type="InterPro" id="IPR011234">
    <property type="entry name" value="Fumarylacetoacetase-like_C"/>
</dbReference>
<organism evidence="3">
    <name type="scientific">Aquipseudomonas alcaligenes</name>
    <name type="common">Pseudomonas alcaligenes</name>
    <dbReference type="NCBI Taxonomy" id="43263"/>
    <lineage>
        <taxon>Bacteria</taxon>
        <taxon>Pseudomonadati</taxon>
        <taxon>Pseudomonadota</taxon>
        <taxon>Gammaproteobacteria</taxon>
        <taxon>Pseudomonadales</taxon>
        <taxon>Pseudomonadaceae</taxon>
        <taxon>Aquipseudomonas</taxon>
    </lineage>
</organism>
<dbReference type="GO" id="GO:0018773">
    <property type="term" value="F:acetylpyruvate hydrolase activity"/>
    <property type="evidence" value="ECO:0007669"/>
    <property type="project" value="TreeGrafter"/>
</dbReference>
<accession>Q9F135</accession>
<reference evidence="3" key="2">
    <citation type="submission" date="2017-01" db="EMBL/GenBank/DDBJ databases">
        <authorList>
            <person name="Mah S.A."/>
            <person name="Swanson W.J."/>
            <person name="Moy G.W."/>
            <person name="Vacquier V.D."/>
        </authorList>
    </citation>
    <scope>NUCLEOTIDE SEQUENCE</scope>
    <source>
        <strain evidence="3">NCIB 9867</strain>
    </source>
</reference>
<dbReference type="AlphaFoldDB" id="Q9F135"/>
<reference evidence="3" key="1">
    <citation type="journal article" date="2003" name="Gene">
        <title>Molecular characterization of an inducible gentisate 1,2-dioxygenase gene, xlnE, from Pseudomonas alcaligenes NCIMB 9867.</title>
        <authorList>
            <person name="Yeo C.C."/>
            <person name="Wong M.V."/>
            <person name="Feng Y."/>
            <person name="Song K.P."/>
            <person name="Poh C.L."/>
        </authorList>
    </citation>
    <scope>NUCLEOTIDE SEQUENCE</scope>
    <source>
        <strain evidence="3">NCIB 9867</strain>
    </source>
</reference>
<evidence type="ECO:0000256" key="1">
    <source>
        <dbReference type="ARBA" id="ARBA00022723"/>
    </source>
</evidence>
<keyword evidence="1" id="KW-0479">Metal-binding</keyword>
<dbReference type="PANTHER" id="PTHR11820:SF7">
    <property type="entry name" value="ACYLPYRUVASE FAHD1, MITOCHONDRIAL"/>
    <property type="match status" value="1"/>
</dbReference>
<evidence type="ECO:0000313" key="3">
    <source>
        <dbReference type="EMBL" id="AAG39451.1"/>
    </source>
</evidence>
<dbReference type="EMBL" id="AF173167">
    <property type="protein sequence ID" value="AAG39451.1"/>
    <property type="molecule type" value="Genomic_DNA"/>
</dbReference>
<feature type="domain" description="Fumarylacetoacetase-like C-terminal" evidence="2">
    <location>
        <begin position="82"/>
        <end position="286"/>
    </location>
</feature>
<dbReference type="Gene3D" id="3.90.850.10">
    <property type="entry name" value="Fumarylacetoacetase-like, C-terminal domain"/>
    <property type="match status" value="1"/>
</dbReference>
<dbReference type="GO" id="GO:0046872">
    <property type="term" value="F:metal ion binding"/>
    <property type="evidence" value="ECO:0007669"/>
    <property type="project" value="UniProtKB-KW"/>
</dbReference>
<name>Q9F135_AQUAC</name>
<dbReference type="Pfam" id="PF01557">
    <property type="entry name" value="FAA_hydrolase"/>
    <property type="match status" value="1"/>
</dbReference>
<dbReference type="PANTHER" id="PTHR11820">
    <property type="entry name" value="ACYLPYRUVASE"/>
    <property type="match status" value="1"/>
</dbReference>
<sequence>MKICRFNEDRVGVVIESTVTDVTDFVKSELGSYCWPFPKGDVFIANLSAMIPGLTEYVETGNATSYELDAVTLISPVGNPGKIIAAPVNYADHLDESNQDKGINFGTEISLIDKYALFLKAGSSSVGPDEGISLPAVEGRRFDHEVELALVIGKETRRVTVDEALSSVAGYFIGLDITMRGTEDRSYRKSFDSFTVMGPWLVTSDAFGSPEGVAFSLSVNGEQRQNANTNDLVWSVAKIISVASHAYTLYPGDVILTGTPAGVGPIKAGDKISASIDRIGSMEVPVK</sequence>
<gene>
    <name evidence="3" type="primary">xlnF</name>
</gene>
<dbReference type="InterPro" id="IPR036663">
    <property type="entry name" value="Fumarylacetoacetase_C_sf"/>
</dbReference>